<name>A0A6M4EHT0_9BETA</name>
<proteinExistence type="predicted"/>
<sequence>MCWFRCGNSALPPRVYIFNLVNWSPESYASGEISIFGAARFTETLPFLRHVKKRRTYKPDNSLGCYLISLNWDHAEPAHHVL</sequence>
<evidence type="ECO:0000313" key="1">
    <source>
        <dbReference type="EMBL" id="QJQ80206.1"/>
    </source>
</evidence>
<reference evidence="2" key="1">
    <citation type="submission" date="2020-01" db="EMBL/GenBank/DDBJ databases">
        <authorList>
            <person name="Rezuchova I."/>
            <person name="Hyblova M."/>
            <person name="Kudelova M."/>
            <person name="Bohmer M."/>
            <person name="Budis J."/>
            <person name="Szemes T."/>
        </authorList>
    </citation>
    <scope>NUCLEOTIDE SEQUENCE</scope>
    <source>
        <strain evidence="2">4556</strain>
        <strain evidence="1">72</strain>
    </source>
</reference>
<accession>A0A6M4EHT0</accession>
<organism evidence="2">
    <name type="scientific">Murine herpesvirus</name>
    <dbReference type="NCBI Taxonomy" id="1431748"/>
    <lineage>
        <taxon>Viruses</taxon>
        <taxon>Duplodnaviria</taxon>
        <taxon>Heunggongvirae</taxon>
        <taxon>Peploviricota</taxon>
        <taxon>Herviviricetes</taxon>
        <taxon>Herpesvirales</taxon>
        <taxon>Orthoherpesviridae</taxon>
        <taxon>Betaherpesvirinae</taxon>
        <taxon>Muromegalovirus</taxon>
    </lineage>
</organism>
<dbReference type="EMBL" id="MN913974">
    <property type="protein sequence ID" value="QJQ80278.1"/>
    <property type="molecule type" value="Genomic_DNA"/>
</dbReference>
<protein>
    <submittedName>
        <fullName evidence="2">Uncharacterized protein</fullName>
    </submittedName>
</protein>
<evidence type="ECO:0000313" key="2">
    <source>
        <dbReference type="EMBL" id="QJQ80278.1"/>
    </source>
</evidence>
<dbReference type="EMBL" id="MN913973">
    <property type="protein sequence ID" value="QJQ80206.1"/>
    <property type="molecule type" value="Genomic_DNA"/>
</dbReference>